<name>A0A5J4SNS1_9ZZZZ</name>
<evidence type="ECO:0000256" key="6">
    <source>
        <dbReference type="SAM" id="Phobius"/>
    </source>
</evidence>
<organism evidence="7">
    <name type="scientific">termite gut metagenome</name>
    <dbReference type="NCBI Taxonomy" id="433724"/>
    <lineage>
        <taxon>unclassified sequences</taxon>
        <taxon>metagenomes</taxon>
        <taxon>organismal metagenomes</taxon>
    </lineage>
</organism>
<feature type="transmembrane region" description="Helical" evidence="6">
    <location>
        <begin position="42"/>
        <end position="65"/>
    </location>
</feature>
<feature type="transmembrane region" description="Helical" evidence="6">
    <location>
        <begin position="184"/>
        <end position="204"/>
    </location>
</feature>
<feature type="transmembrane region" description="Helical" evidence="6">
    <location>
        <begin position="273"/>
        <end position="293"/>
    </location>
</feature>
<keyword evidence="2" id="KW-1003">Cell membrane</keyword>
<evidence type="ECO:0000256" key="4">
    <source>
        <dbReference type="ARBA" id="ARBA00022989"/>
    </source>
</evidence>
<keyword evidence="5 6" id="KW-0472">Membrane</keyword>
<gene>
    <name evidence="7" type="ORF">EZS27_005394</name>
</gene>
<dbReference type="InterPro" id="IPR002797">
    <property type="entry name" value="Polysacc_synth"/>
</dbReference>
<comment type="caution">
    <text evidence="7">The sequence shown here is derived from an EMBL/GenBank/DDBJ whole genome shotgun (WGS) entry which is preliminary data.</text>
</comment>
<feature type="transmembrane region" description="Helical" evidence="6">
    <location>
        <begin position="86"/>
        <end position="107"/>
    </location>
</feature>
<evidence type="ECO:0000256" key="1">
    <source>
        <dbReference type="ARBA" id="ARBA00004651"/>
    </source>
</evidence>
<proteinExistence type="predicted"/>
<dbReference type="PANTHER" id="PTHR30250:SF26">
    <property type="entry name" value="PSMA PROTEIN"/>
    <property type="match status" value="1"/>
</dbReference>
<feature type="transmembrane region" description="Helical" evidence="6">
    <location>
        <begin position="127"/>
        <end position="148"/>
    </location>
</feature>
<feature type="transmembrane region" description="Helical" evidence="6">
    <location>
        <begin position="442"/>
        <end position="458"/>
    </location>
</feature>
<keyword evidence="4 6" id="KW-1133">Transmembrane helix</keyword>
<dbReference type="InterPro" id="IPR050833">
    <property type="entry name" value="Poly_Biosynth_Transport"/>
</dbReference>
<evidence type="ECO:0000256" key="5">
    <source>
        <dbReference type="ARBA" id="ARBA00023136"/>
    </source>
</evidence>
<feature type="transmembrane region" description="Helical" evidence="6">
    <location>
        <begin position="160"/>
        <end position="178"/>
    </location>
</feature>
<keyword evidence="3 6" id="KW-0812">Transmembrane</keyword>
<evidence type="ECO:0000313" key="7">
    <source>
        <dbReference type="EMBL" id="KAA6347101.1"/>
    </source>
</evidence>
<feature type="transmembrane region" description="Helical" evidence="6">
    <location>
        <begin position="464"/>
        <end position="483"/>
    </location>
</feature>
<feature type="transmembrane region" description="Helical" evidence="6">
    <location>
        <begin position="377"/>
        <end position="394"/>
    </location>
</feature>
<protein>
    <submittedName>
        <fullName evidence="7">Uncharacterized protein</fullName>
    </submittedName>
</protein>
<evidence type="ECO:0000256" key="3">
    <source>
        <dbReference type="ARBA" id="ARBA00022692"/>
    </source>
</evidence>
<reference evidence="7" key="1">
    <citation type="submission" date="2019-03" db="EMBL/GenBank/DDBJ databases">
        <title>Single cell metagenomics reveals metabolic interactions within the superorganism composed of flagellate Streblomastix strix and complex community of Bacteroidetes bacteria on its surface.</title>
        <authorList>
            <person name="Treitli S.C."/>
            <person name="Kolisko M."/>
            <person name="Husnik F."/>
            <person name="Keeling P."/>
            <person name="Hampl V."/>
        </authorList>
    </citation>
    <scope>NUCLEOTIDE SEQUENCE</scope>
    <source>
        <strain evidence="7">STM</strain>
    </source>
</reference>
<comment type="subcellular location">
    <subcellularLocation>
        <location evidence="1">Cell membrane</location>
        <topology evidence="1">Multi-pass membrane protein</topology>
    </subcellularLocation>
</comment>
<sequence length="513" mass="59051">MKINQLKAGAILSYASIGLNSIIGLIYTPFMLRMMGQSEYGLYSLAASLIAYLTILDLGFGNAIIRYTAKFRAENRQQEQSEMFGMFLKLYSVISIITLLAGSVLYFNVEKLFDETMNNEEMYKVRIMLLLMLFNLAFTFPMSIWGSIITAYEQFIFQKIINIIRIILNPLVMVLLLMFGYKAIAMVIVTTLFNVTTLTINWWYCRKRLNIKIHFGKIKWKFLQEISFYSFWIFLEAIMDKIYWSSGQFILGMYVGTAAIAVYTVAIQLRGMYMGFSLAIVSVFLPKVTAMVVPENNGKKLSDLFIRLGRIQYILISFILVGFILFGKQFICLWAGQDYEKSYYIALLFFIPLLPDLIQNLGITILQASNKMKFRSILCLIIAIVNIGISIPLAQKYGEIGCAIATAISLIIVQGMVMNIYYKKHIHLDIFQFWKEIFKMSIVPILLGIVTFLILVYIPPLNSFTSLTITILIFTIIYIFCFWQGSMNVYERTLFKKPIQQFLKVTTYKLGLK</sequence>
<feature type="transmembrane region" description="Helical" evidence="6">
    <location>
        <begin position="12"/>
        <end position="30"/>
    </location>
</feature>
<feature type="transmembrane region" description="Helical" evidence="6">
    <location>
        <begin position="342"/>
        <end position="365"/>
    </location>
</feature>
<feature type="transmembrane region" description="Helical" evidence="6">
    <location>
        <begin position="249"/>
        <end position="267"/>
    </location>
</feature>
<feature type="transmembrane region" description="Helical" evidence="6">
    <location>
        <begin position="313"/>
        <end position="336"/>
    </location>
</feature>
<dbReference type="GO" id="GO:0005886">
    <property type="term" value="C:plasma membrane"/>
    <property type="evidence" value="ECO:0007669"/>
    <property type="project" value="UniProtKB-SubCell"/>
</dbReference>
<feature type="transmembrane region" description="Helical" evidence="6">
    <location>
        <begin position="400"/>
        <end position="422"/>
    </location>
</feature>
<dbReference type="PANTHER" id="PTHR30250">
    <property type="entry name" value="PST FAMILY PREDICTED COLANIC ACID TRANSPORTER"/>
    <property type="match status" value="1"/>
</dbReference>
<dbReference type="Pfam" id="PF01943">
    <property type="entry name" value="Polysacc_synt"/>
    <property type="match status" value="1"/>
</dbReference>
<dbReference type="AlphaFoldDB" id="A0A5J4SNS1"/>
<accession>A0A5J4SNS1</accession>
<dbReference type="EMBL" id="SNRY01000106">
    <property type="protein sequence ID" value="KAA6347101.1"/>
    <property type="molecule type" value="Genomic_DNA"/>
</dbReference>
<evidence type="ECO:0000256" key="2">
    <source>
        <dbReference type="ARBA" id="ARBA00022475"/>
    </source>
</evidence>